<dbReference type="KEGG" id="btn:BTF1_24730"/>
<feature type="transmembrane region" description="Helical" evidence="5">
    <location>
        <begin position="316"/>
        <end position="338"/>
    </location>
</feature>
<feature type="transmembrane region" description="Helical" evidence="5">
    <location>
        <begin position="232"/>
        <end position="250"/>
    </location>
</feature>
<dbReference type="EMBL" id="CP003763">
    <property type="protein sequence ID" value="AFQ29109.1"/>
    <property type="molecule type" value="Genomic_DNA"/>
</dbReference>
<reference evidence="7 8" key="1">
    <citation type="journal article" date="2013" name="Genome Announc.">
        <title>Complete Genome Sequence of Bacillus thuringiensis Serovar Israelensis Strain HD-789.</title>
        <authorList>
            <person name="Doggett N.A."/>
            <person name="Stubben C.J."/>
            <person name="Chertkov O."/>
            <person name="Bruce D.C."/>
            <person name="Detter J.C."/>
            <person name="Johnson S.L."/>
            <person name="Han C.S."/>
        </authorList>
    </citation>
    <scope>NUCLEOTIDE SEQUENCE [LARGE SCALE GENOMIC DNA]</scope>
    <source>
        <strain evidence="7 8">HD-789</strain>
    </source>
</reference>
<evidence type="ECO:0000313" key="8">
    <source>
        <dbReference type="Proteomes" id="UP000005257"/>
    </source>
</evidence>
<dbReference type="InterPro" id="IPR007016">
    <property type="entry name" value="O-antigen_ligase-rel_domated"/>
</dbReference>
<organism evidence="7 8">
    <name type="scientific">Bacillus thuringiensis HD-789</name>
    <dbReference type="NCBI Taxonomy" id="1217737"/>
    <lineage>
        <taxon>Bacteria</taxon>
        <taxon>Bacillati</taxon>
        <taxon>Bacillota</taxon>
        <taxon>Bacilli</taxon>
        <taxon>Bacillales</taxon>
        <taxon>Bacillaceae</taxon>
        <taxon>Bacillus</taxon>
        <taxon>Bacillus cereus group</taxon>
    </lineage>
</organism>
<feature type="transmembrane region" description="Helical" evidence="5">
    <location>
        <begin position="208"/>
        <end position="225"/>
    </location>
</feature>
<keyword evidence="2 5" id="KW-0812">Transmembrane</keyword>
<dbReference type="GO" id="GO:0016020">
    <property type="term" value="C:membrane"/>
    <property type="evidence" value="ECO:0007669"/>
    <property type="project" value="UniProtKB-SubCell"/>
</dbReference>
<name>A0A9W3JSX5_BACTU</name>
<feature type="transmembrane region" description="Helical" evidence="5">
    <location>
        <begin position="375"/>
        <end position="392"/>
    </location>
</feature>
<evidence type="ECO:0000256" key="1">
    <source>
        <dbReference type="ARBA" id="ARBA00004141"/>
    </source>
</evidence>
<evidence type="ECO:0000256" key="4">
    <source>
        <dbReference type="ARBA" id="ARBA00023136"/>
    </source>
</evidence>
<proteinExistence type="predicted"/>
<dbReference type="Pfam" id="PF04932">
    <property type="entry name" value="Wzy_C"/>
    <property type="match status" value="1"/>
</dbReference>
<evidence type="ECO:0000259" key="6">
    <source>
        <dbReference type="Pfam" id="PF04932"/>
    </source>
</evidence>
<dbReference type="AlphaFoldDB" id="A0A9W3JSX5"/>
<feature type="transmembrane region" description="Helical" evidence="5">
    <location>
        <begin position="42"/>
        <end position="61"/>
    </location>
</feature>
<dbReference type="RefSeq" id="WP_000427709.1">
    <property type="nucleotide sequence ID" value="NC_018508.1"/>
</dbReference>
<feature type="transmembrane region" description="Helical" evidence="5">
    <location>
        <begin position="97"/>
        <end position="118"/>
    </location>
</feature>
<accession>A0A9W3JSX5</accession>
<gene>
    <name evidence="7" type="ORF">BTF1_24730</name>
</gene>
<feature type="transmembrane region" description="Helical" evidence="5">
    <location>
        <begin position="160"/>
        <end position="178"/>
    </location>
</feature>
<dbReference type="Proteomes" id="UP000005257">
    <property type="component" value="Chromosome"/>
</dbReference>
<comment type="subcellular location">
    <subcellularLocation>
        <location evidence="1">Membrane</location>
        <topology evidence="1">Multi-pass membrane protein</topology>
    </subcellularLocation>
</comment>
<feature type="transmembrane region" description="Helical" evidence="5">
    <location>
        <begin position="73"/>
        <end position="91"/>
    </location>
</feature>
<dbReference type="InterPro" id="IPR051533">
    <property type="entry name" value="WaaL-like"/>
</dbReference>
<feature type="transmembrane region" description="Helical" evidence="5">
    <location>
        <begin position="130"/>
        <end position="148"/>
    </location>
</feature>
<feature type="transmembrane region" description="Helical" evidence="5">
    <location>
        <begin position="185"/>
        <end position="202"/>
    </location>
</feature>
<evidence type="ECO:0000313" key="7">
    <source>
        <dbReference type="EMBL" id="AFQ29109.1"/>
    </source>
</evidence>
<evidence type="ECO:0000256" key="3">
    <source>
        <dbReference type="ARBA" id="ARBA00022989"/>
    </source>
</evidence>
<sequence>MENIISSTEVEKVSNKILSILLSMFIICAILNNSGIPVLNKLGFLSLLSIFGMGAFFLLSLLSINFRVGSRKIYIYVVFIAFTISSFFSLLDHPSSKGVYIFSELLLINILFISLTIYNLTENIIKYMSIFGIAYVVICYILDVATNGRMSNILYTNPNTLGATVFYLYIFFIFRVNYFKTERMGNLYFLCVSFFSIILIFYSQARSIWISLAVFFITYYIWDFLCKRKILTHIYICVVLAFCMLFSFWYPRLPEYDFALEWNSKLLELTGKSLFSGRQLVWKDLLNSAMENPLLGYSFDMRFNGGMSAHNMYLEIILQSGILGVGLLLILFYCLWLYLCRYGHYANSRISGAALIAIIIHQLFEVTLIQNNLAIGIMQWIIISLGFSGGLIRKKYLKGVK</sequence>
<protein>
    <submittedName>
        <fullName evidence="7">O-antigen polymerase superfamily protein</fullName>
    </submittedName>
</protein>
<feature type="domain" description="O-antigen ligase-related" evidence="6">
    <location>
        <begin position="192"/>
        <end position="328"/>
    </location>
</feature>
<evidence type="ECO:0000256" key="5">
    <source>
        <dbReference type="SAM" id="Phobius"/>
    </source>
</evidence>
<feature type="transmembrane region" description="Helical" evidence="5">
    <location>
        <begin position="17"/>
        <end position="36"/>
    </location>
</feature>
<dbReference type="PANTHER" id="PTHR37422:SF13">
    <property type="entry name" value="LIPOPOLYSACCHARIDE BIOSYNTHESIS PROTEIN PA4999-RELATED"/>
    <property type="match status" value="1"/>
</dbReference>
<keyword evidence="4 5" id="KW-0472">Membrane</keyword>
<evidence type="ECO:0000256" key="2">
    <source>
        <dbReference type="ARBA" id="ARBA00022692"/>
    </source>
</evidence>
<dbReference type="PANTHER" id="PTHR37422">
    <property type="entry name" value="TEICHURONIC ACID BIOSYNTHESIS PROTEIN TUAE"/>
    <property type="match status" value="1"/>
</dbReference>
<keyword evidence="3 5" id="KW-1133">Transmembrane helix</keyword>
<feature type="transmembrane region" description="Helical" evidence="5">
    <location>
        <begin position="350"/>
        <end position="369"/>
    </location>
</feature>